<dbReference type="NCBIfam" id="NF009406">
    <property type="entry name" value="PRK12767.1-5"/>
    <property type="match status" value="1"/>
</dbReference>
<dbReference type="Gene3D" id="3.30.470.20">
    <property type="entry name" value="ATP-grasp fold, B domain"/>
    <property type="match status" value="1"/>
</dbReference>
<dbReference type="Gene3D" id="3.40.50.20">
    <property type="match status" value="1"/>
</dbReference>
<organism evidence="4 5">
    <name type="scientific">Clostridium uliginosum</name>
    <dbReference type="NCBI Taxonomy" id="119641"/>
    <lineage>
        <taxon>Bacteria</taxon>
        <taxon>Bacillati</taxon>
        <taxon>Bacillota</taxon>
        <taxon>Clostridia</taxon>
        <taxon>Eubacteriales</taxon>
        <taxon>Clostridiaceae</taxon>
        <taxon>Clostridium</taxon>
    </lineage>
</organism>
<keyword evidence="2" id="KW-0067">ATP-binding</keyword>
<dbReference type="Pfam" id="PF21360">
    <property type="entry name" value="PylC-like_N"/>
    <property type="match status" value="1"/>
</dbReference>
<keyword evidence="5" id="KW-1185">Reference proteome</keyword>
<dbReference type="GO" id="GO:0008716">
    <property type="term" value="F:D-alanine-D-alanine ligase activity"/>
    <property type="evidence" value="ECO:0007669"/>
    <property type="project" value="TreeGrafter"/>
</dbReference>
<dbReference type="GO" id="GO:0046872">
    <property type="term" value="F:metal ion binding"/>
    <property type="evidence" value="ECO:0007669"/>
    <property type="project" value="UniProtKB-KW"/>
</dbReference>
<dbReference type="AlphaFoldDB" id="A0A1I1RU35"/>
<name>A0A1I1RU35_9CLOT</name>
<dbReference type="PANTHER" id="PTHR23132:SF14">
    <property type="entry name" value="ATP-GRASP DOMAIN-CONTAINING PROTEIN"/>
    <property type="match status" value="1"/>
</dbReference>
<reference evidence="4 5" key="1">
    <citation type="submission" date="2016-10" db="EMBL/GenBank/DDBJ databases">
        <authorList>
            <person name="de Groot N.N."/>
        </authorList>
    </citation>
    <scope>NUCLEOTIDE SEQUENCE [LARGE SCALE GENOMIC DNA]</scope>
    <source>
        <strain evidence="4 5">DSM 12992</strain>
    </source>
</reference>
<evidence type="ECO:0000313" key="4">
    <source>
        <dbReference type="EMBL" id="SFD34150.1"/>
    </source>
</evidence>
<keyword evidence="2" id="KW-0547">Nucleotide-binding</keyword>
<dbReference type="PANTHER" id="PTHR23132">
    <property type="entry name" value="D-ALANINE--D-ALANINE LIGASE"/>
    <property type="match status" value="1"/>
</dbReference>
<dbReference type="InterPro" id="IPR048764">
    <property type="entry name" value="PylC_N"/>
</dbReference>
<sequence>MNNILILDVGTRNKLVNYFKKELASVGNIIVADCSKLAPALYDADKYYIVPRYIDKNYINKVKEICIKEKISLIIPLLEDDLLVISKHKKEFNNLGIKCLISDYDAIRMCFDKYAMFEYLNKNGFKTQLTYNTLEDFKEGNKNKKISFPVFIKPNRGCGSNGIRIINDIETLEFIFKKSEGMLIQELMVGREIGVDVYIDLISKKTVSIFSKEKIRMLGGETDKSVSFRDKKLFDLIKEFVEKTNLIGAIDIDIFEINDEYYISEVNPRFGGAYLHAHACGINFPEYIVQNMMNKTNKSCIGEYEEDVCMMKYKDAKIIDLKARENVECIL</sequence>
<dbReference type="PROSITE" id="PS50975">
    <property type="entry name" value="ATP_GRASP"/>
    <property type="match status" value="1"/>
</dbReference>
<accession>A0A1I1RU35</accession>
<dbReference type="GO" id="GO:0005524">
    <property type="term" value="F:ATP binding"/>
    <property type="evidence" value="ECO:0007669"/>
    <property type="project" value="UniProtKB-UniRule"/>
</dbReference>
<evidence type="ECO:0000256" key="2">
    <source>
        <dbReference type="PROSITE-ProRule" id="PRU00409"/>
    </source>
</evidence>
<dbReference type="InterPro" id="IPR003806">
    <property type="entry name" value="ATP-grasp_PylC-type"/>
</dbReference>
<evidence type="ECO:0000256" key="1">
    <source>
        <dbReference type="ARBA" id="ARBA00022723"/>
    </source>
</evidence>
<gene>
    <name evidence="4" type="ORF">SAMN05421842_13416</name>
</gene>
<evidence type="ECO:0000259" key="3">
    <source>
        <dbReference type="PROSITE" id="PS50975"/>
    </source>
</evidence>
<dbReference type="Gene3D" id="3.30.1490.20">
    <property type="entry name" value="ATP-grasp fold, A domain"/>
    <property type="match status" value="1"/>
</dbReference>
<dbReference type="InterPro" id="IPR011761">
    <property type="entry name" value="ATP-grasp"/>
</dbReference>
<proteinExistence type="predicted"/>
<dbReference type="EMBL" id="FOMG01000034">
    <property type="protein sequence ID" value="SFD34150.1"/>
    <property type="molecule type" value="Genomic_DNA"/>
</dbReference>
<protein>
    <submittedName>
        <fullName evidence="4">Carbamoyl-phosphate synthase large subunit</fullName>
    </submittedName>
</protein>
<dbReference type="InterPro" id="IPR013815">
    <property type="entry name" value="ATP_grasp_subdomain_1"/>
</dbReference>
<dbReference type="Pfam" id="PF02655">
    <property type="entry name" value="ATP-grasp_3"/>
    <property type="match status" value="1"/>
</dbReference>
<dbReference type="RefSeq" id="WP_207647602.1">
    <property type="nucleotide sequence ID" value="NZ_FOMG01000034.1"/>
</dbReference>
<dbReference type="Proteomes" id="UP000199263">
    <property type="component" value="Unassembled WGS sequence"/>
</dbReference>
<evidence type="ECO:0000313" key="5">
    <source>
        <dbReference type="Proteomes" id="UP000199263"/>
    </source>
</evidence>
<keyword evidence="1" id="KW-0479">Metal-binding</keyword>
<dbReference type="SUPFAM" id="SSF56059">
    <property type="entry name" value="Glutathione synthetase ATP-binding domain-like"/>
    <property type="match status" value="1"/>
</dbReference>
<dbReference type="STRING" id="119641.SAMN05421842_13416"/>
<feature type="domain" description="ATP-grasp" evidence="3">
    <location>
        <begin position="117"/>
        <end position="293"/>
    </location>
</feature>